<dbReference type="GO" id="GO:0005787">
    <property type="term" value="C:signal peptidase complex"/>
    <property type="evidence" value="ECO:0007669"/>
    <property type="project" value="InterPro"/>
</dbReference>
<dbReference type="HOGENOM" id="CLU_131066_0_0_1"/>
<keyword evidence="4 9" id="KW-0812">Transmembrane</keyword>
<accession>H8X7Q2</accession>
<evidence type="ECO:0000256" key="5">
    <source>
        <dbReference type="ARBA" id="ARBA00022824"/>
    </source>
</evidence>
<protein>
    <recommendedName>
        <fullName evidence="3">Signal peptidase complex subunit 2</fullName>
    </recommendedName>
</protein>
<evidence type="ECO:0000256" key="4">
    <source>
        <dbReference type="ARBA" id="ARBA00022692"/>
    </source>
</evidence>
<dbReference type="PANTHER" id="PTHR13085">
    <property type="entry name" value="MICROSOMAL SIGNAL PEPTIDASE 25 KDA SUBUNIT"/>
    <property type="match status" value="1"/>
</dbReference>
<evidence type="ECO:0000256" key="2">
    <source>
        <dbReference type="ARBA" id="ARBA00007324"/>
    </source>
</evidence>
<gene>
    <name evidence="10" type="ORF">CORT_0E02500</name>
</gene>
<keyword evidence="7 9" id="KW-0472">Membrane</keyword>
<comment type="subcellular location">
    <subcellularLocation>
        <location evidence="1">Endoplasmic reticulum membrane</location>
        <topology evidence="1">Multi-pass membrane protein</topology>
    </subcellularLocation>
</comment>
<feature type="transmembrane region" description="Helical" evidence="9">
    <location>
        <begin position="68"/>
        <end position="89"/>
    </location>
</feature>
<evidence type="ECO:0000256" key="1">
    <source>
        <dbReference type="ARBA" id="ARBA00004477"/>
    </source>
</evidence>
<dbReference type="InterPro" id="IPR009582">
    <property type="entry name" value="Spc2/SPCS2"/>
</dbReference>
<comment type="function">
    <text evidence="8">Component of the signal peptidase complex (SPC) which catalyzes the cleavage of N-terminal signal sequences from nascent proteins as they are translocated into the lumen of the endoplasmic reticulum. Enhances the enzymatic activity of SPC and facilitates the interactions between different components of the translocation site.</text>
</comment>
<dbReference type="RefSeq" id="XP_003869969.1">
    <property type="nucleotide sequence ID" value="XM_003869920.1"/>
</dbReference>
<name>H8X7Q2_CANO9</name>
<evidence type="ECO:0000256" key="8">
    <source>
        <dbReference type="ARBA" id="ARBA00045608"/>
    </source>
</evidence>
<dbReference type="Proteomes" id="UP000005018">
    <property type="component" value="Chromosome 5"/>
</dbReference>
<evidence type="ECO:0000313" key="11">
    <source>
        <dbReference type="Proteomes" id="UP000005018"/>
    </source>
</evidence>
<dbReference type="GO" id="GO:0045047">
    <property type="term" value="P:protein targeting to ER"/>
    <property type="evidence" value="ECO:0007669"/>
    <property type="project" value="TreeGrafter"/>
</dbReference>
<organism evidence="10 11">
    <name type="scientific">Candida orthopsilosis (strain 90-125)</name>
    <name type="common">Yeast</name>
    <dbReference type="NCBI Taxonomy" id="1136231"/>
    <lineage>
        <taxon>Eukaryota</taxon>
        <taxon>Fungi</taxon>
        <taxon>Dikarya</taxon>
        <taxon>Ascomycota</taxon>
        <taxon>Saccharomycotina</taxon>
        <taxon>Pichiomycetes</taxon>
        <taxon>Debaryomycetaceae</taxon>
        <taxon>Candida/Lodderomyces clade</taxon>
        <taxon>Candida</taxon>
    </lineage>
</organism>
<keyword evidence="6 9" id="KW-1133">Transmembrane helix</keyword>
<dbReference type="GO" id="GO:0006465">
    <property type="term" value="P:signal peptide processing"/>
    <property type="evidence" value="ECO:0007669"/>
    <property type="project" value="InterPro"/>
</dbReference>
<dbReference type="KEGG" id="cot:CORT_0E02500"/>
<sequence>MSQLKKTNLNSIKDLQKTTDENLSLVLQQLGYEESFTITDLKLGLGLSTVVIAGLLFLADKKFEFKHIYSYTVTACIVYGLLNAILFLINLKYKNVKYIGVDSKGNKVIIASDVNKYDPNYNVTITAKDNVVNGSIPFNKFFDVIGYFNGDEFTKLISEEISRVGKKHE</sequence>
<dbReference type="Pfam" id="PF06703">
    <property type="entry name" value="SPC25"/>
    <property type="match status" value="1"/>
</dbReference>
<keyword evidence="11" id="KW-1185">Reference proteome</keyword>
<evidence type="ECO:0000256" key="9">
    <source>
        <dbReference type="SAM" id="Phobius"/>
    </source>
</evidence>
<comment type="similarity">
    <text evidence="2">Belongs to the SPCS2 family.</text>
</comment>
<evidence type="ECO:0000313" key="10">
    <source>
        <dbReference type="EMBL" id="CCG23837.1"/>
    </source>
</evidence>
<dbReference type="AlphaFoldDB" id="H8X7Q2"/>
<keyword evidence="5" id="KW-0256">Endoplasmic reticulum</keyword>
<dbReference type="PANTHER" id="PTHR13085:SF0">
    <property type="entry name" value="SIGNAL PEPTIDASE COMPLEX SUBUNIT 2"/>
    <property type="match status" value="1"/>
</dbReference>
<evidence type="ECO:0000256" key="7">
    <source>
        <dbReference type="ARBA" id="ARBA00023136"/>
    </source>
</evidence>
<reference evidence="10 11" key="1">
    <citation type="journal article" date="2012" name="PLoS ONE">
        <title>Sequence and analysis of the genome of the pathogenic yeast Candida orthopsilosis.</title>
        <authorList>
            <person name="Riccombeni A."/>
            <person name="Vidanes G."/>
            <person name="Proux-Wera E."/>
            <person name="Wolfe K.H."/>
            <person name="Butler G."/>
        </authorList>
    </citation>
    <scope>NUCLEOTIDE SEQUENCE [LARGE SCALE GENOMIC DNA]</scope>
    <source>
        <strain evidence="10 11">Co 90-125</strain>
    </source>
</reference>
<feature type="transmembrane region" description="Helical" evidence="9">
    <location>
        <begin position="41"/>
        <end position="59"/>
    </location>
</feature>
<proteinExistence type="inferred from homology"/>
<evidence type="ECO:0000256" key="6">
    <source>
        <dbReference type="ARBA" id="ARBA00022989"/>
    </source>
</evidence>
<dbReference type="OrthoDB" id="29558at2759"/>
<dbReference type="EMBL" id="HE681723">
    <property type="protein sequence ID" value="CCG23837.1"/>
    <property type="molecule type" value="Genomic_DNA"/>
</dbReference>
<dbReference type="GeneID" id="14540967"/>
<dbReference type="eggNOG" id="ENOG502S2C7">
    <property type="taxonomic scope" value="Eukaryota"/>
</dbReference>
<evidence type="ECO:0000256" key="3">
    <source>
        <dbReference type="ARBA" id="ARBA00017057"/>
    </source>
</evidence>